<dbReference type="Ensembl" id="ENSVURT00010015642.1">
    <property type="protein sequence ID" value="ENSVURP00010013739.1"/>
    <property type="gene ID" value="ENSVURG00010010566.1"/>
</dbReference>
<dbReference type="AlphaFoldDB" id="A0A4X2KNL9"/>
<keyword evidence="2" id="KW-0732">Signal</keyword>
<dbReference type="OrthoDB" id="6359792at2759"/>
<evidence type="ECO:0000256" key="1">
    <source>
        <dbReference type="SAM" id="MobiDB-lite"/>
    </source>
</evidence>
<organism evidence="3 4">
    <name type="scientific">Vombatus ursinus</name>
    <name type="common">Common wombat</name>
    <dbReference type="NCBI Taxonomy" id="29139"/>
    <lineage>
        <taxon>Eukaryota</taxon>
        <taxon>Metazoa</taxon>
        <taxon>Chordata</taxon>
        <taxon>Craniata</taxon>
        <taxon>Vertebrata</taxon>
        <taxon>Euteleostomi</taxon>
        <taxon>Mammalia</taxon>
        <taxon>Metatheria</taxon>
        <taxon>Diprotodontia</taxon>
        <taxon>Vombatidae</taxon>
        <taxon>Vombatus</taxon>
    </lineage>
</organism>
<evidence type="ECO:0000256" key="2">
    <source>
        <dbReference type="SAM" id="SignalP"/>
    </source>
</evidence>
<evidence type="ECO:0000313" key="4">
    <source>
        <dbReference type="Proteomes" id="UP000314987"/>
    </source>
</evidence>
<reference evidence="4" key="1">
    <citation type="submission" date="2018-12" db="EMBL/GenBank/DDBJ databases">
        <authorList>
            <person name="Yazar S."/>
        </authorList>
    </citation>
    <scope>NUCLEOTIDE SEQUENCE [LARGE SCALE GENOMIC DNA]</scope>
</reference>
<sequence>MWPQPLLLLFLLLATTPEDQAAPISVLEHAHGHNHAPGGPDTSESPEMGSMGLLGIHNLLHNLNRLFFRDDLFRSMDSFMTPSVDFRNLPPNYHNEDQKQHRLSNGTIYSHHQIDKVTDNRTGDMMFSEKVVAEIEPSEGNVEDDWKEPEDEENEPAQPLRSSGLSSPHVETQPRVSFWIVRLPHRLARADSRPGNRWLSEKRHRLQAIRDGLREGAHEEALLRVHPVPRRARFLYLLRPPRQL</sequence>
<feature type="region of interest" description="Disordered" evidence="1">
    <location>
        <begin position="30"/>
        <end position="50"/>
    </location>
</feature>
<keyword evidence="4" id="KW-1185">Reference proteome</keyword>
<evidence type="ECO:0008006" key="5">
    <source>
        <dbReference type="Google" id="ProtNLM"/>
    </source>
</evidence>
<feature type="compositionally biased region" description="Acidic residues" evidence="1">
    <location>
        <begin position="141"/>
        <end position="155"/>
    </location>
</feature>
<reference evidence="3" key="3">
    <citation type="submission" date="2025-09" db="UniProtKB">
        <authorList>
            <consortium name="Ensembl"/>
        </authorList>
    </citation>
    <scope>IDENTIFICATION</scope>
</reference>
<feature type="compositionally biased region" description="Polar residues" evidence="1">
    <location>
        <begin position="160"/>
        <end position="169"/>
    </location>
</feature>
<protein>
    <recommendedName>
        <fullName evidence="5">Dickkopf like acrosomal protein 1</fullName>
    </recommendedName>
</protein>
<dbReference type="GeneTree" id="ENSGT00390000014026"/>
<reference evidence="3" key="2">
    <citation type="submission" date="2025-08" db="UniProtKB">
        <authorList>
            <consortium name="Ensembl"/>
        </authorList>
    </citation>
    <scope>IDENTIFICATION</scope>
</reference>
<dbReference type="OMA" id="APEGSHW"/>
<feature type="chain" id="PRO_5021381017" description="Dickkopf like acrosomal protein 1" evidence="2">
    <location>
        <begin position="22"/>
        <end position="244"/>
    </location>
</feature>
<feature type="signal peptide" evidence="2">
    <location>
        <begin position="1"/>
        <end position="21"/>
    </location>
</feature>
<dbReference type="CTD" id="27120"/>
<evidence type="ECO:0000313" key="3">
    <source>
        <dbReference type="Ensembl" id="ENSVURP00010013739.1"/>
    </source>
</evidence>
<dbReference type="STRING" id="29139.ENSVURP00010013739"/>
<dbReference type="Proteomes" id="UP000314987">
    <property type="component" value="Unassembled WGS sequence"/>
</dbReference>
<name>A0A4X2KNL9_VOMUR</name>
<proteinExistence type="predicted"/>
<feature type="region of interest" description="Disordered" evidence="1">
    <location>
        <begin position="133"/>
        <end position="169"/>
    </location>
</feature>
<dbReference type="RefSeq" id="XP_027716288.1">
    <property type="nucleotide sequence ID" value="XM_027860487.1"/>
</dbReference>
<accession>A0A4X2KNL9</accession>
<gene>
    <name evidence="3" type="primary">DKKL1</name>
</gene>
<dbReference type="GeneID" id="114041853"/>